<keyword evidence="6" id="KW-0325">Glycoprotein</keyword>
<evidence type="ECO:0000256" key="4">
    <source>
        <dbReference type="ARBA" id="ARBA00022741"/>
    </source>
</evidence>
<dbReference type="GO" id="GO:0005524">
    <property type="term" value="F:ATP binding"/>
    <property type="evidence" value="ECO:0007669"/>
    <property type="project" value="UniProtKB-KW"/>
</dbReference>
<sequence length="155" mass="18101">MEVEQNTLQTMVRLNVGGQYIPASNDSWLSRTWYDDLPYIFGAAFGVTSKADKNVRIRYPADLPVYIAPVNVYDTARSMGPDAMVNQNFNLTWVFRVDGNYTYLVRFHFCDYQMSKVNQRVLAIFINNQTAFPDADVIGWAMQKEYQFTRIFRYM</sequence>
<comment type="subcellular location">
    <subcellularLocation>
        <location evidence="1">Membrane</location>
        <topology evidence="1">Single-pass type I membrane protein</topology>
    </subcellularLocation>
</comment>
<dbReference type="PANTHER" id="PTHR34590:SF5">
    <property type="entry name" value="OS04G0586500 PROTEIN"/>
    <property type="match status" value="1"/>
</dbReference>
<feature type="domain" description="Malectin-like" evidence="7">
    <location>
        <begin position="4"/>
        <end position="134"/>
    </location>
</feature>
<protein>
    <recommendedName>
        <fullName evidence="7">Malectin-like domain-containing protein</fullName>
    </recommendedName>
</protein>
<dbReference type="InterPro" id="IPR045272">
    <property type="entry name" value="ANXUR1/2-like"/>
</dbReference>
<dbReference type="InterPro" id="IPR024788">
    <property type="entry name" value="Malectin-like_Carb-bd_dom"/>
</dbReference>
<dbReference type="EMBL" id="JBJUIK010000013">
    <property type="protein sequence ID" value="KAL3508167.1"/>
    <property type="molecule type" value="Genomic_DNA"/>
</dbReference>
<dbReference type="GO" id="GO:0004674">
    <property type="term" value="F:protein serine/threonine kinase activity"/>
    <property type="evidence" value="ECO:0007669"/>
    <property type="project" value="UniProtKB-KW"/>
</dbReference>
<dbReference type="Pfam" id="PF12819">
    <property type="entry name" value="Malectin_like"/>
    <property type="match status" value="1"/>
</dbReference>
<evidence type="ECO:0000256" key="5">
    <source>
        <dbReference type="ARBA" id="ARBA00022840"/>
    </source>
</evidence>
<dbReference type="AlphaFoldDB" id="A0ABD2YLA5"/>
<keyword evidence="5" id="KW-0067">ATP-binding</keyword>
<dbReference type="PANTHER" id="PTHR34590">
    <property type="entry name" value="OS03G0124300 PROTEIN-RELATED"/>
    <property type="match status" value="1"/>
</dbReference>
<evidence type="ECO:0000256" key="3">
    <source>
        <dbReference type="ARBA" id="ARBA00022679"/>
    </source>
</evidence>
<evidence type="ECO:0000256" key="6">
    <source>
        <dbReference type="ARBA" id="ARBA00023180"/>
    </source>
</evidence>
<keyword evidence="4" id="KW-0547">Nucleotide-binding</keyword>
<dbReference type="Gene3D" id="2.60.120.430">
    <property type="entry name" value="Galactose-binding lectin"/>
    <property type="match status" value="1"/>
</dbReference>
<dbReference type="GO" id="GO:0016020">
    <property type="term" value="C:membrane"/>
    <property type="evidence" value="ECO:0007669"/>
    <property type="project" value="UniProtKB-SubCell"/>
</dbReference>
<accession>A0ABD2YLA5</accession>
<keyword evidence="9" id="KW-1185">Reference proteome</keyword>
<evidence type="ECO:0000313" key="8">
    <source>
        <dbReference type="EMBL" id="KAL3508167.1"/>
    </source>
</evidence>
<comment type="caution">
    <text evidence="8">The sequence shown here is derived from an EMBL/GenBank/DDBJ whole genome shotgun (WGS) entry which is preliminary data.</text>
</comment>
<keyword evidence="3" id="KW-0808">Transferase</keyword>
<evidence type="ECO:0000313" key="9">
    <source>
        <dbReference type="Proteomes" id="UP001630127"/>
    </source>
</evidence>
<evidence type="ECO:0000259" key="7">
    <source>
        <dbReference type="Pfam" id="PF12819"/>
    </source>
</evidence>
<dbReference type="FunFam" id="2.60.120.430:FF:000007">
    <property type="entry name" value="FERONIA receptor-like kinase"/>
    <property type="match status" value="1"/>
</dbReference>
<proteinExistence type="predicted"/>
<evidence type="ECO:0000256" key="1">
    <source>
        <dbReference type="ARBA" id="ARBA00004479"/>
    </source>
</evidence>
<keyword evidence="2" id="KW-0418">Kinase</keyword>
<name>A0ABD2YLA5_9GENT</name>
<keyword evidence="2" id="KW-0723">Serine/threonine-protein kinase</keyword>
<organism evidence="8 9">
    <name type="scientific">Cinchona calisaya</name>
    <dbReference type="NCBI Taxonomy" id="153742"/>
    <lineage>
        <taxon>Eukaryota</taxon>
        <taxon>Viridiplantae</taxon>
        <taxon>Streptophyta</taxon>
        <taxon>Embryophyta</taxon>
        <taxon>Tracheophyta</taxon>
        <taxon>Spermatophyta</taxon>
        <taxon>Magnoliopsida</taxon>
        <taxon>eudicotyledons</taxon>
        <taxon>Gunneridae</taxon>
        <taxon>Pentapetalae</taxon>
        <taxon>asterids</taxon>
        <taxon>lamiids</taxon>
        <taxon>Gentianales</taxon>
        <taxon>Rubiaceae</taxon>
        <taxon>Cinchonoideae</taxon>
        <taxon>Cinchoneae</taxon>
        <taxon>Cinchona</taxon>
    </lineage>
</organism>
<gene>
    <name evidence="8" type="ORF">ACH5RR_033549</name>
</gene>
<dbReference type="Proteomes" id="UP001630127">
    <property type="component" value="Unassembled WGS sequence"/>
</dbReference>
<evidence type="ECO:0000256" key="2">
    <source>
        <dbReference type="ARBA" id="ARBA00022527"/>
    </source>
</evidence>
<reference evidence="8 9" key="1">
    <citation type="submission" date="2024-11" db="EMBL/GenBank/DDBJ databases">
        <title>A near-complete genome assembly of Cinchona calisaya.</title>
        <authorList>
            <person name="Lian D.C."/>
            <person name="Zhao X.W."/>
            <person name="Wei L."/>
        </authorList>
    </citation>
    <scope>NUCLEOTIDE SEQUENCE [LARGE SCALE GENOMIC DNA]</scope>
    <source>
        <tissue evidence="8">Nenye</tissue>
    </source>
</reference>